<reference evidence="2" key="1">
    <citation type="submission" date="2023-11" db="EMBL/GenBank/DDBJ databases">
        <title>Genome assemblies of two species of porcelain crab, Petrolisthes cinctipes and Petrolisthes manimaculis (Anomura: Porcellanidae).</title>
        <authorList>
            <person name="Angst P."/>
        </authorList>
    </citation>
    <scope>NUCLEOTIDE SEQUENCE</scope>
    <source>
        <strain evidence="2">PB745_02</strain>
        <tissue evidence="2">Gill</tissue>
    </source>
</reference>
<evidence type="ECO:0000256" key="1">
    <source>
        <dbReference type="SAM" id="MobiDB-lite"/>
    </source>
</evidence>
<feature type="region of interest" description="Disordered" evidence="1">
    <location>
        <begin position="1"/>
        <end position="26"/>
    </location>
</feature>
<comment type="caution">
    <text evidence="2">The sequence shown here is derived from an EMBL/GenBank/DDBJ whole genome shotgun (WGS) entry which is preliminary data.</text>
</comment>
<sequence>MRDEREKFGEVEEEESKNKGDDERKTKSRFGEWINEFLYSSTLHHPSLPRHTFTEAHDATLLSLNFSSTLGHAHYLTVSSQILTFPQPPHTLVPASGVPESRAELCVLVVGSGDRCGKGREEEGDGCVGEEHF</sequence>
<evidence type="ECO:0000313" key="2">
    <source>
        <dbReference type="EMBL" id="KAK4324714.1"/>
    </source>
</evidence>
<keyword evidence="3" id="KW-1185">Reference proteome</keyword>
<evidence type="ECO:0000313" key="3">
    <source>
        <dbReference type="Proteomes" id="UP001292094"/>
    </source>
</evidence>
<feature type="compositionally biased region" description="Basic and acidic residues" evidence="1">
    <location>
        <begin position="1"/>
        <end position="25"/>
    </location>
</feature>
<dbReference type="AlphaFoldDB" id="A0AAE1QDB0"/>
<gene>
    <name evidence="2" type="ORF">Pmani_004668</name>
</gene>
<accession>A0AAE1QDB0</accession>
<dbReference type="EMBL" id="JAWZYT010000334">
    <property type="protein sequence ID" value="KAK4324714.1"/>
    <property type="molecule type" value="Genomic_DNA"/>
</dbReference>
<organism evidence="2 3">
    <name type="scientific">Petrolisthes manimaculis</name>
    <dbReference type="NCBI Taxonomy" id="1843537"/>
    <lineage>
        <taxon>Eukaryota</taxon>
        <taxon>Metazoa</taxon>
        <taxon>Ecdysozoa</taxon>
        <taxon>Arthropoda</taxon>
        <taxon>Crustacea</taxon>
        <taxon>Multicrustacea</taxon>
        <taxon>Malacostraca</taxon>
        <taxon>Eumalacostraca</taxon>
        <taxon>Eucarida</taxon>
        <taxon>Decapoda</taxon>
        <taxon>Pleocyemata</taxon>
        <taxon>Anomura</taxon>
        <taxon>Galatheoidea</taxon>
        <taxon>Porcellanidae</taxon>
        <taxon>Petrolisthes</taxon>
    </lineage>
</organism>
<protein>
    <submittedName>
        <fullName evidence="2">Uncharacterized protein</fullName>
    </submittedName>
</protein>
<dbReference type="Proteomes" id="UP001292094">
    <property type="component" value="Unassembled WGS sequence"/>
</dbReference>
<name>A0AAE1QDB0_9EUCA</name>
<proteinExistence type="predicted"/>